<feature type="domain" description="Ndc10" evidence="1">
    <location>
        <begin position="339"/>
        <end position="506"/>
    </location>
</feature>
<dbReference type="Pfam" id="PF16787">
    <property type="entry name" value="NDC10_II"/>
    <property type="match status" value="1"/>
</dbReference>
<dbReference type="Gene3D" id="1.10.443.20">
    <property type="entry name" value="Centromere DNA-binding protein complex CBF3 subunit, domain 2"/>
    <property type="match status" value="1"/>
</dbReference>
<organism evidence="2 3">
    <name type="scientific">Chrysophaeum taylorii</name>
    <dbReference type="NCBI Taxonomy" id="2483200"/>
    <lineage>
        <taxon>Eukaryota</taxon>
        <taxon>Sar</taxon>
        <taxon>Stramenopiles</taxon>
        <taxon>Ochrophyta</taxon>
        <taxon>Pelagophyceae</taxon>
        <taxon>Pelagomonadales</taxon>
        <taxon>Pelagomonadaceae</taxon>
        <taxon>Chrysophaeum</taxon>
    </lineage>
</organism>
<accession>A0AAD7UMC8</accession>
<name>A0AAD7UMC8_9STRA</name>
<dbReference type="GO" id="GO:0003677">
    <property type="term" value="F:DNA binding"/>
    <property type="evidence" value="ECO:0007669"/>
    <property type="project" value="InterPro"/>
</dbReference>
<evidence type="ECO:0000313" key="2">
    <source>
        <dbReference type="EMBL" id="KAJ8612573.1"/>
    </source>
</evidence>
<evidence type="ECO:0000259" key="1">
    <source>
        <dbReference type="Pfam" id="PF16787"/>
    </source>
</evidence>
<dbReference type="InterPro" id="IPR031872">
    <property type="entry name" value="NDC10_II"/>
</dbReference>
<dbReference type="Proteomes" id="UP001230188">
    <property type="component" value="Unassembled WGS sequence"/>
</dbReference>
<gene>
    <name evidence="2" type="ORF">CTAYLR_007196</name>
</gene>
<dbReference type="EMBL" id="JAQMWT010000046">
    <property type="protein sequence ID" value="KAJ8612573.1"/>
    <property type="molecule type" value="Genomic_DNA"/>
</dbReference>
<dbReference type="AlphaFoldDB" id="A0AAD7UMC8"/>
<dbReference type="InterPro" id="IPR038279">
    <property type="entry name" value="Ndc10_dom2_sf"/>
</dbReference>
<reference evidence="2" key="1">
    <citation type="submission" date="2023-01" db="EMBL/GenBank/DDBJ databases">
        <title>Metagenome sequencing of chrysophaentin producing Chrysophaeum taylorii.</title>
        <authorList>
            <person name="Davison J."/>
            <person name="Bewley C."/>
        </authorList>
    </citation>
    <scope>NUCLEOTIDE SEQUENCE</scope>
    <source>
        <strain evidence="2">NIES-1699</strain>
    </source>
</reference>
<evidence type="ECO:0000313" key="3">
    <source>
        <dbReference type="Proteomes" id="UP001230188"/>
    </source>
</evidence>
<comment type="caution">
    <text evidence="2">The sequence shown here is derived from an EMBL/GenBank/DDBJ whole genome shotgun (WGS) entry which is preliminary data.</text>
</comment>
<keyword evidence="3" id="KW-1185">Reference proteome</keyword>
<protein>
    <recommendedName>
        <fullName evidence="1">Ndc10 domain-containing protein</fullName>
    </recommendedName>
</protein>
<sequence length="587" mass="66003">MDERGERPADAATAPTDDALRASRLARREVVEAHRKKKGTAEAYDLWARHWYAWCHARPGDVVCGMTMPVDKQVYSGAAVPSTVELWLAAFVTVRPKLKNGLPAPGTGGAGRGVGIESVRQAIKAVTDLQAAQRLDDEFRAELDGVPAPRAGGQVRLAFWPISRRLDSVSSSQLKAILEEHAHQTAMRREELCGDRASGRNINGDYDDEQKYQLSTIGLFEDSARPHKLAEKQAMLMRVSQLLRDSLSFRGDDARKLQLADVFLAASMRHATKPELCLQFHLALSFFELYVVFKVDVPRRRPELDEEGCLHRDFYSFHVLPGCNCRNGIFNVRTSLTPQTMSNHCSWMYANIRNPLVNAPKKVHLNRGRSLRDGIASGVSEQQVGRAGNYRGFTALNRSYLTDLPWDMIRHTAGFPTRSGYFFLLRALVQPPEPLVKKVFATLLDSYYEWLESPDFNKDDLDLATKQFVEVVEHLAVVLCQDLAVLYGKMKHFHVFSHAPFNDDAYGFLTFRQELLQAMTDQGANQLQRTAEAAQERGDEKCAAFAREVLGSVATMLEQHKAPGYRQNGFLLAQRQSARSERQKPQV</sequence>
<proteinExistence type="predicted"/>